<keyword evidence="19" id="KW-1185">Reference proteome</keyword>
<dbReference type="InterPro" id="IPR012292">
    <property type="entry name" value="Globin/Proto"/>
</dbReference>
<keyword evidence="10 15" id="KW-0560">Oxidoreductase</keyword>
<feature type="site" description="Influences the redox potential of the prosthetic heme and FAD groups" evidence="15">
    <location>
        <position position="401"/>
    </location>
</feature>
<dbReference type="RefSeq" id="WP_306067597.1">
    <property type="nucleotide sequence ID" value="NZ_JAROCA020000001.1"/>
</dbReference>
<feature type="binding site" evidence="15">
    <location>
        <begin position="283"/>
        <end position="288"/>
    </location>
    <ligand>
        <name>NADP(+)</name>
        <dbReference type="ChEBI" id="CHEBI:58349"/>
    </ligand>
</feature>
<comment type="similarity">
    <text evidence="2 15">Belongs to the globin family. Two-domain flavohemoproteins subfamily.</text>
</comment>
<feature type="active site" description="Charge relay system" evidence="15">
    <location>
        <position position="145"/>
    </location>
</feature>
<dbReference type="SUPFAM" id="SSF63380">
    <property type="entry name" value="Riboflavin synthase domain-like"/>
    <property type="match status" value="1"/>
</dbReference>
<name>A0ABU5CCQ3_9BACI</name>
<comment type="cofactor">
    <cofactor evidence="15">
        <name>heme b</name>
        <dbReference type="ChEBI" id="CHEBI:60344"/>
    </cofactor>
    <text evidence="15">Binds 1 heme b (iron(II)-protoporphyrin IX) group per subunit.</text>
</comment>
<dbReference type="InterPro" id="IPR023950">
    <property type="entry name" value="Hmp"/>
</dbReference>
<dbReference type="Gene3D" id="2.40.30.10">
    <property type="entry name" value="Translation factors"/>
    <property type="match status" value="1"/>
</dbReference>
<keyword evidence="9 15" id="KW-0521">NADP</keyword>
<evidence type="ECO:0000259" key="16">
    <source>
        <dbReference type="PROSITE" id="PS01033"/>
    </source>
</evidence>
<dbReference type="PANTHER" id="PTHR43396">
    <property type="entry name" value="FLAVOHEMOPROTEIN"/>
    <property type="match status" value="1"/>
</dbReference>
<keyword evidence="3 15" id="KW-0813">Transport</keyword>
<dbReference type="Proteomes" id="UP001228376">
    <property type="component" value="Unassembled WGS sequence"/>
</dbReference>
<evidence type="ECO:0000256" key="5">
    <source>
        <dbReference type="ARBA" id="ARBA00022621"/>
    </source>
</evidence>
<evidence type="ECO:0000256" key="12">
    <source>
        <dbReference type="ARBA" id="ARBA00023027"/>
    </source>
</evidence>
<evidence type="ECO:0000259" key="17">
    <source>
        <dbReference type="PROSITE" id="PS51384"/>
    </source>
</evidence>
<evidence type="ECO:0000256" key="3">
    <source>
        <dbReference type="ARBA" id="ARBA00022448"/>
    </source>
</evidence>
<feature type="site" description="Involved in heme-bound ligand stabilization and O-O bond activation" evidence="15">
    <location>
        <position position="36"/>
    </location>
</feature>
<dbReference type="InterPro" id="IPR001433">
    <property type="entry name" value="OxRdtase_FAD/NAD-bd"/>
</dbReference>
<dbReference type="CDD" id="cd14777">
    <property type="entry name" value="Yhb1-globin-like"/>
    <property type="match status" value="1"/>
</dbReference>
<dbReference type="Pfam" id="PF00175">
    <property type="entry name" value="NAD_binding_1"/>
    <property type="match status" value="1"/>
</dbReference>
<dbReference type="Pfam" id="PF00042">
    <property type="entry name" value="Globin"/>
    <property type="match status" value="1"/>
</dbReference>
<keyword evidence="6 15" id="KW-0285">Flavoprotein</keyword>
<dbReference type="InterPro" id="IPR039261">
    <property type="entry name" value="FNR_nucleotide-bd"/>
</dbReference>
<dbReference type="SUPFAM" id="SSF52343">
    <property type="entry name" value="Ferredoxin reductase-like, C-terminal NADP-linked domain"/>
    <property type="match status" value="1"/>
</dbReference>
<comment type="catalytic activity">
    <reaction evidence="13 15">
        <text>2 nitric oxide + NADH + 2 O2 = 2 nitrate + NAD(+) + H(+)</text>
        <dbReference type="Rhea" id="RHEA:19469"/>
        <dbReference type="ChEBI" id="CHEBI:15378"/>
        <dbReference type="ChEBI" id="CHEBI:15379"/>
        <dbReference type="ChEBI" id="CHEBI:16480"/>
        <dbReference type="ChEBI" id="CHEBI:17632"/>
        <dbReference type="ChEBI" id="CHEBI:57540"/>
        <dbReference type="ChEBI" id="CHEBI:57945"/>
        <dbReference type="EC" id="1.14.12.17"/>
    </reaction>
</comment>
<evidence type="ECO:0000256" key="15">
    <source>
        <dbReference type="HAMAP-Rule" id="MF_01252"/>
    </source>
</evidence>
<evidence type="ECO:0000256" key="4">
    <source>
        <dbReference type="ARBA" id="ARBA00022617"/>
    </source>
</evidence>
<dbReference type="PROSITE" id="PS51384">
    <property type="entry name" value="FAD_FR"/>
    <property type="match status" value="1"/>
</dbReference>
<dbReference type="PROSITE" id="PS01033">
    <property type="entry name" value="GLOBIN"/>
    <property type="match status" value="1"/>
</dbReference>
<feature type="binding site" evidence="15">
    <location>
        <position position="197"/>
    </location>
    <ligand>
        <name>FAD</name>
        <dbReference type="ChEBI" id="CHEBI:57692"/>
    </ligand>
</feature>
<dbReference type="InterPro" id="IPR017938">
    <property type="entry name" value="Riboflavin_synthase-like_b-brl"/>
</dbReference>
<reference evidence="18 19" key="1">
    <citation type="submission" date="2023-10" db="EMBL/GenBank/DDBJ databases">
        <title>179-bfca-hs.</title>
        <authorList>
            <person name="Miliotis G."/>
            <person name="Sengupta P."/>
            <person name="Hameed A."/>
            <person name="Chuvochina M."/>
            <person name="Mcdonagh F."/>
            <person name="Simpson A.C."/>
            <person name="Singh N.K."/>
            <person name="Rekha P.D."/>
            <person name="Raman K."/>
            <person name="Hugenholtz P."/>
            <person name="Venkateswaran K."/>
        </authorList>
    </citation>
    <scope>NUCLEOTIDE SEQUENCE [LARGE SCALE GENOMIC DNA]</scope>
    <source>
        <strain evidence="18 19">179-BFC-A-HS</strain>
    </source>
</reference>
<evidence type="ECO:0000256" key="8">
    <source>
        <dbReference type="ARBA" id="ARBA00022827"/>
    </source>
</evidence>
<evidence type="ECO:0000313" key="18">
    <source>
        <dbReference type="EMBL" id="MDY0404098.1"/>
    </source>
</evidence>
<dbReference type="PANTHER" id="PTHR43396:SF3">
    <property type="entry name" value="FLAVOHEMOPROTEIN"/>
    <property type="match status" value="1"/>
</dbReference>
<comment type="domain">
    <text evidence="15">Consists of two distinct domains; an N-terminal heme-containing oxygen-binding domain and a C-terminal reductase domain with binding sites for FAD and NAD(P)H.</text>
</comment>
<evidence type="ECO:0000256" key="1">
    <source>
        <dbReference type="ARBA" id="ARBA00006401"/>
    </source>
</evidence>
<feature type="binding site" evidence="15">
    <location>
        <begin position="213"/>
        <end position="216"/>
    </location>
    <ligand>
        <name>FAD</name>
        <dbReference type="ChEBI" id="CHEBI:57692"/>
    </ligand>
</feature>
<comment type="function">
    <text evidence="15">Is involved in NO detoxification in an aerobic process, termed nitric oxide dioxygenase (NOD) reaction that utilizes O(2) and NAD(P)H to convert NO to nitrate, which protects the bacterium from various noxious nitrogen compounds. Therefore, plays a central role in the inducible response to nitrosative stress.</text>
</comment>
<comment type="similarity">
    <text evidence="1 15">In the C-terminal section; belongs to the flavoprotein pyridine nucleotide cytochrome reductase family.</text>
</comment>
<keyword evidence="12 15" id="KW-0520">NAD</keyword>
<proteinExistence type="inferred from homology"/>
<dbReference type="InterPro" id="IPR009050">
    <property type="entry name" value="Globin-like_sf"/>
</dbReference>
<feature type="domain" description="Globin" evidence="16">
    <location>
        <begin position="8"/>
        <end position="146"/>
    </location>
</feature>
<dbReference type="CDD" id="cd06184">
    <property type="entry name" value="flavohem_like_fad_nad_binding"/>
    <property type="match status" value="1"/>
</dbReference>
<comment type="cofactor">
    <cofactor evidence="15">
        <name>FAD</name>
        <dbReference type="ChEBI" id="CHEBI:57692"/>
    </cofactor>
    <text evidence="15">Binds 1 FAD per subunit.</text>
</comment>
<organism evidence="18 19">
    <name type="scientific">Tigheibacillus jepli</name>
    <dbReference type="NCBI Taxonomy" id="3035914"/>
    <lineage>
        <taxon>Bacteria</taxon>
        <taxon>Bacillati</taxon>
        <taxon>Bacillota</taxon>
        <taxon>Bacilli</taxon>
        <taxon>Bacillales</taxon>
        <taxon>Bacillaceae</taxon>
        <taxon>Tigheibacillus</taxon>
    </lineage>
</organism>
<evidence type="ECO:0000256" key="13">
    <source>
        <dbReference type="ARBA" id="ARBA00048649"/>
    </source>
</evidence>
<dbReference type="EMBL" id="JAROCA020000001">
    <property type="protein sequence ID" value="MDY0404098.1"/>
    <property type="molecule type" value="Genomic_DNA"/>
</dbReference>
<dbReference type="HAMAP" id="MF_01252">
    <property type="entry name" value="Hmp"/>
    <property type="match status" value="1"/>
</dbReference>
<dbReference type="InterPro" id="IPR000971">
    <property type="entry name" value="Globin"/>
</dbReference>
<dbReference type="SUPFAM" id="SSF46458">
    <property type="entry name" value="Globin-like"/>
    <property type="match status" value="1"/>
</dbReference>
<gene>
    <name evidence="18" type="primary">hmpA</name>
    <name evidence="15" type="synonym">hmp</name>
    <name evidence="18" type="ORF">P5G51_000530</name>
</gene>
<comment type="catalytic activity">
    <reaction evidence="14 15">
        <text>2 nitric oxide + NADPH + 2 O2 = 2 nitrate + NADP(+) + H(+)</text>
        <dbReference type="Rhea" id="RHEA:19465"/>
        <dbReference type="ChEBI" id="CHEBI:15378"/>
        <dbReference type="ChEBI" id="CHEBI:15379"/>
        <dbReference type="ChEBI" id="CHEBI:16480"/>
        <dbReference type="ChEBI" id="CHEBI:17632"/>
        <dbReference type="ChEBI" id="CHEBI:57783"/>
        <dbReference type="ChEBI" id="CHEBI:58349"/>
        <dbReference type="EC" id="1.14.12.17"/>
    </reaction>
</comment>
<comment type="caution">
    <text evidence="15">Lacks conserved residue(s) required for the propagation of feature annotation.</text>
</comment>
<evidence type="ECO:0000256" key="2">
    <source>
        <dbReference type="ARBA" id="ARBA00008414"/>
    </source>
</evidence>
<feature type="domain" description="FAD-binding FR-type" evidence="17">
    <location>
        <begin position="159"/>
        <end position="270"/>
    </location>
</feature>
<keyword evidence="15" id="KW-0216">Detoxification</keyword>
<dbReference type="NCBIfam" id="NF009805">
    <property type="entry name" value="PRK13289.1"/>
    <property type="match status" value="1"/>
</dbReference>
<keyword evidence="4 15" id="KW-0349">Heme</keyword>
<dbReference type="Gene3D" id="1.10.490.10">
    <property type="entry name" value="Globins"/>
    <property type="match status" value="1"/>
</dbReference>
<keyword evidence="5 15" id="KW-0561">Oxygen transport</keyword>
<dbReference type="GO" id="GO:0008941">
    <property type="term" value="F:nitric oxide dioxygenase NAD(P)H activity"/>
    <property type="evidence" value="ECO:0007669"/>
    <property type="project" value="UniProtKB-EC"/>
</dbReference>
<keyword evidence="8 15" id="KW-0274">FAD</keyword>
<feature type="region of interest" description="Reductase" evidence="15">
    <location>
        <begin position="156"/>
        <end position="411"/>
    </location>
</feature>
<evidence type="ECO:0000256" key="9">
    <source>
        <dbReference type="ARBA" id="ARBA00022857"/>
    </source>
</evidence>
<evidence type="ECO:0000313" key="19">
    <source>
        <dbReference type="Proteomes" id="UP001228376"/>
    </source>
</evidence>
<evidence type="ECO:0000256" key="6">
    <source>
        <dbReference type="ARBA" id="ARBA00022630"/>
    </source>
</evidence>
<evidence type="ECO:0000256" key="10">
    <source>
        <dbReference type="ARBA" id="ARBA00023002"/>
    </source>
</evidence>
<feature type="site" description="Influences the redox potential of the prosthetic heme and FAD groups" evidence="15">
    <location>
        <position position="91"/>
    </location>
</feature>
<keyword evidence="7 15" id="KW-0479">Metal-binding</keyword>
<sequence length="411" mass="46072">MATETVNRVKSDYKEIVKATVPILQERGAEITARFYQLLFQNHPELKNIFNQTNQRKGDQSVALANMVYAAALHIDNLAEIIPQVMPVAHKHTSLNIKPEYYPIVGENLLMAMRQVLGEEVATDEVIAAWEIAYGEIAAAFIGIEKEMYAENVKKGGWTDYKDFKVVDKVKESDVITSFYLEPADGGKLPTFKPGQYVTVKADIDGEDYTHQRQYSLSCAPNEKTFRISVKREDPIGENPAGIVSNYLHRDVEEGSILSLSCPSGDFVLDMNDTRPLILLSGGVGLTPMMSMLESALIWQPEREVLFIHAARSGKFHAMKERLQEVTKTCKQVTSYTVYDHPTETDAGQFDREGFIDAAFLKDVLPTNDAAFYFCGPKGFMRAMYQNLKSLDVAEDDIHFEIFGPATDIKG</sequence>
<dbReference type="InterPro" id="IPR008333">
    <property type="entry name" value="Cbr1-like_FAD-bd_dom"/>
</dbReference>
<dbReference type="EC" id="1.14.12.17" evidence="15"/>
<feature type="binding site" description="proximal binding residue" evidence="15">
    <location>
        <position position="92"/>
    </location>
    <ligand>
        <name>heme b</name>
        <dbReference type="ChEBI" id="CHEBI:60344"/>
    </ligand>
    <ligandPart>
        <name>Fe</name>
        <dbReference type="ChEBI" id="CHEBI:18248"/>
    </ligandPart>
</feature>
<keyword evidence="11 15" id="KW-0408">Iron</keyword>
<comment type="caution">
    <text evidence="18">The sequence shown here is derived from an EMBL/GenBank/DDBJ whole genome shotgun (WGS) entry which is preliminary data.</text>
</comment>
<protein>
    <recommendedName>
        <fullName evidence="15">Flavohemoprotein</fullName>
    </recommendedName>
    <alternativeName>
        <fullName evidence="15">Flavohemoglobin</fullName>
    </alternativeName>
    <alternativeName>
        <fullName evidence="15">Hemoglobin-like protein</fullName>
    </alternativeName>
    <alternativeName>
        <fullName evidence="15">Nitric oxide dioxygenase</fullName>
        <shortName evidence="15">NO oxygenase</shortName>
        <shortName evidence="15">NOD</shortName>
        <ecNumber evidence="15">1.14.12.17</ecNumber>
    </alternativeName>
</protein>
<accession>A0ABU5CCQ3</accession>
<dbReference type="InterPro" id="IPR017927">
    <property type="entry name" value="FAD-bd_FR_type"/>
</dbReference>
<evidence type="ECO:0000256" key="14">
    <source>
        <dbReference type="ARBA" id="ARBA00049433"/>
    </source>
</evidence>
<feature type="active site" description="Charge relay system" evidence="15">
    <location>
        <position position="102"/>
    </location>
</feature>
<dbReference type="Gene3D" id="3.40.50.80">
    <property type="entry name" value="Nucleotide-binding domain of ferredoxin-NADP reductase (FNR) module"/>
    <property type="match status" value="1"/>
</dbReference>
<dbReference type="Pfam" id="PF00970">
    <property type="entry name" value="FAD_binding_6"/>
    <property type="match status" value="1"/>
</dbReference>
<evidence type="ECO:0000256" key="7">
    <source>
        <dbReference type="ARBA" id="ARBA00022723"/>
    </source>
</evidence>
<evidence type="ECO:0000256" key="11">
    <source>
        <dbReference type="ARBA" id="ARBA00023004"/>
    </source>
</evidence>